<feature type="transmembrane region" description="Helical" evidence="1">
    <location>
        <begin position="6"/>
        <end position="23"/>
    </location>
</feature>
<keyword evidence="1" id="KW-0472">Membrane</keyword>
<evidence type="ECO:0000256" key="1">
    <source>
        <dbReference type="SAM" id="Phobius"/>
    </source>
</evidence>
<dbReference type="AlphaFoldDB" id="A0A7V7QNQ0"/>
<keyword evidence="1" id="KW-0812">Transmembrane</keyword>
<sequence>MRKNKYIFIIIIVGFILILLGYYQSQKIQNKEQKIMKAYQLLENAQKQRIKDISNISKRSNIRKIKLRKNIKRYFRENEEYIGKTVYEVTFPIDDDGRPETEFMILYNLDLTEIVGYRGLD</sequence>
<reference evidence="2 3" key="1">
    <citation type="submission" date="2019-09" db="EMBL/GenBank/DDBJ databases">
        <authorList>
            <person name="Valk L.C."/>
        </authorList>
    </citation>
    <scope>NUCLEOTIDE SEQUENCE [LARGE SCALE GENOMIC DNA]</scope>
    <source>
        <strain evidence="2">GalUA</strain>
    </source>
</reference>
<dbReference type="EMBL" id="WAGX01000003">
    <property type="protein sequence ID" value="KAB1440696.1"/>
    <property type="molecule type" value="Genomic_DNA"/>
</dbReference>
<name>A0A7V7QNQ0_9FIRM</name>
<dbReference type="Proteomes" id="UP000461768">
    <property type="component" value="Unassembled WGS sequence"/>
</dbReference>
<comment type="caution">
    <text evidence="2">The sequence shown here is derived from an EMBL/GenBank/DDBJ whole genome shotgun (WGS) entry which is preliminary data.</text>
</comment>
<protein>
    <submittedName>
        <fullName evidence="2">Uncharacterized protein</fullName>
    </submittedName>
</protein>
<gene>
    <name evidence="2" type="ORF">F7O84_02400</name>
</gene>
<reference evidence="2 3" key="2">
    <citation type="submission" date="2020-02" db="EMBL/GenBank/DDBJ databases">
        <title>Candidatus Galacturonibacter soehngenii shows hetero-acetogenic catabolism of galacturonic acid but lacks a canonical carbon monoxide dehydrogenase/acetyl-CoA synthase complex.</title>
        <authorList>
            <person name="Diender M."/>
            <person name="Stouten G.R."/>
            <person name="Petersen J.F."/>
            <person name="Nielsen P.H."/>
            <person name="Dueholm M.S."/>
            <person name="Pronk J.T."/>
            <person name="Van Loosdrecht M.C.M."/>
        </authorList>
    </citation>
    <scope>NUCLEOTIDE SEQUENCE [LARGE SCALE GENOMIC DNA]</scope>
    <source>
        <strain evidence="2">GalUA</strain>
    </source>
</reference>
<dbReference type="RefSeq" id="WP_151141472.1">
    <property type="nucleotide sequence ID" value="NZ_WAGX01000003.1"/>
</dbReference>
<proteinExistence type="predicted"/>
<evidence type="ECO:0000313" key="2">
    <source>
        <dbReference type="EMBL" id="KAB1440696.1"/>
    </source>
</evidence>
<dbReference type="OrthoDB" id="1936497at2"/>
<organism evidence="2 3">
    <name type="scientific">Candidatus Galacturonatibacter soehngenii</name>
    <dbReference type="NCBI Taxonomy" id="2307010"/>
    <lineage>
        <taxon>Bacteria</taxon>
        <taxon>Bacillati</taxon>
        <taxon>Bacillota</taxon>
        <taxon>Clostridia</taxon>
        <taxon>Lachnospirales</taxon>
        <taxon>Lachnospiraceae</taxon>
        <taxon>Candidatus Galacturonatibacter</taxon>
    </lineage>
</organism>
<keyword evidence="1" id="KW-1133">Transmembrane helix</keyword>
<accession>A0A7V7QNQ0</accession>
<evidence type="ECO:0000313" key="3">
    <source>
        <dbReference type="Proteomes" id="UP000461768"/>
    </source>
</evidence>
<keyword evidence="3" id="KW-1185">Reference proteome</keyword>